<dbReference type="AlphaFoldDB" id="A0A5J4L0L7"/>
<evidence type="ECO:0000313" key="1">
    <source>
        <dbReference type="EMBL" id="GER92307.1"/>
    </source>
</evidence>
<protein>
    <submittedName>
        <fullName evidence="1">Uncharacterized protein</fullName>
    </submittedName>
</protein>
<dbReference type="EMBL" id="BLAB01000001">
    <property type="protein sequence ID" value="GER92307.1"/>
    <property type="molecule type" value="Genomic_DNA"/>
</dbReference>
<evidence type="ECO:0000313" key="3">
    <source>
        <dbReference type="EMBL" id="GER94941.1"/>
    </source>
</evidence>
<organism evidence="1">
    <name type="scientific">hot springs metagenome</name>
    <dbReference type="NCBI Taxonomy" id="433727"/>
    <lineage>
        <taxon>unclassified sequences</taxon>
        <taxon>metagenomes</taxon>
        <taxon>ecological metagenomes</taxon>
    </lineage>
</organism>
<comment type="caution">
    <text evidence="1">The sequence shown here is derived from an EMBL/GenBank/DDBJ whole genome shotgun (WGS) entry which is preliminary data.</text>
</comment>
<proteinExistence type="predicted"/>
<name>A0A5J4L0L7_9ZZZZ</name>
<dbReference type="EMBL" id="BLAB01000001">
    <property type="protein sequence ID" value="GER94896.1"/>
    <property type="molecule type" value="Genomic_DNA"/>
</dbReference>
<evidence type="ECO:0000313" key="2">
    <source>
        <dbReference type="EMBL" id="GER94896.1"/>
    </source>
</evidence>
<accession>A0A5J4L0L7</accession>
<gene>
    <name evidence="1" type="ORF">A45J_0022</name>
    <name evidence="2" type="ORF">A45J_2662</name>
    <name evidence="3" type="ORF">A45J_2707</name>
</gene>
<dbReference type="EMBL" id="BLAB01000002">
    <property type="protein sequence ID" value="GER94941.1"/>
    <property type="molecule type" value="Genomic_DNA"/>
</dbReference>
<reference evidence="1" key="1">
    <citation type="submission" date="2019-10" db="EMBL/GenBank/DDBJ databases">
        <title>Metagenomic sequencing of thiosulfate-disproportionating enrichment culture.</title>
        <authorList>
            <person name="Umezawa K."/>
            <person name="Kojima H."/>
            <person name="Fukui M."/>
        </authorList>
    </citation>
    <scope>NUCLEOTIDE SEQUENCE</scope>
    <source>
        <strain evidence="1">45J</strain>
    </source>
</reference>
<sequence length="89" mass="10411">MFIRKHKEFPENFSIGLDLLPSAEKGIPLIRCNGPHYVSKDILRPDPHYAYHIHKPNNDDIEKELRKLSLSEITESFNSYDDILFLVET</sequence>